<keyword evidence="3" id="KW-1185">Reference proteome</keyword>
<comment type="caution">
    <text evidence="2">The sequence shown here is derived from an EMBL/GenBank/DDBJ whole genome shotgun (WGS) entry which is preliminary data.</text>
</comment>
<dbReference type="AlphaFoldDB" id="A0A259TXZ1"/>
<evidence type="ECO:0000313" key="2">
    <source>
        <dbReference type="EMBL" id="OZC02560.1"/>
    </source>
</evidence>
<evidence type="ECO:0000256" key="1">
    <source>
        <dbReference type="SAM" id="SignalP"/>
    </source>
</evidence>
<accession>A0A259TXZ1</accession>
<sequence length="135" mass="14126">MSVLRRLLTLAALITVGACASPEASGGPDDGAPFASEEDYRQRRAQAASMLDAAIQTEASNVGACRVVATSEQACGGPTSFAIYSAESSDADDVERLAERLVALDIRANAQFERVSTCMAYSPPVPRLVGGRCVE</sequence>
<proteinExistence type="predicted"/>
<dbReference type="PROSITE" id="PS51257">
    <property type="entry name" value="PROKAR_LIPOPROTEIN"/>
    <property type="match status" value="1"/>
</dbReference>
<dbReference type="InParanoid" id="A0A259TXZ1"/>
<reference evidence="2 3" key="1">
    <citation type="submission" date="2016-11" db="EMBL/GenBank/DDBJ databases">
        <title>Study of marine rhodopsin-containing bacteria.</title>
        <authorList>
            <person name="Yoshizawa S."/>
            <person name="Kumagai Y."/>
            <person name="Kogure K."/>
        </authorList>
    </citation>
    <scope>NUCLEOTIDE SEQUENCE [LARGE SCALE GENOMIC DNA]</scope>
    <source>
        <strain evidence="2 3">SG-29</strain>
    </source>
</reference>
<name>A0A259TXZ1_9BACT</name>
<gene>
    <name evidence="2" type="ORF">BSZ36_05955</name>
</gene>
<dbReference type="Proteomes" id="UP000216446">
    <property type="component" value="Unassembled WGS sequence"/>
</dbReference>
<organism evidence="2 3">
    <name type="scientific">Rubricoccus marinus</name>
    <dbReference type="NCBI Taxonomy" id="716817"/>
    <lineage>
        <taxon>Bacteria</taxon>
        <taxon>Pseudomonadati</taxon>
        <taxon>Rhodothermota</taxon>
        <taxon>Rhodothermia</taxon>
        <taxon>Rhodothermales</taxon>
        <taxon>Rubricoccaceae</taxon>
        <taxon>Rubricoccus</taxon>
    </lineage>
</organism>
<protein>
    <submittedName>
        <fullName evidence="2">Uncharacterized protein</fullName>
    </submittedName>
</protein>
<feature type="chain" id="PRO_5012808132" evidence="1">
    <location>
        <begin position="21"/>
        <end position="135"/>
    </location>
</feature>
<dbReference type="OrthoDB" id="5526158at2"/>
<evidence type="ECO:0000313" key="3">
    <source>
        <dbReference type="Proteomes" id="UP000216446"/>
    </source>
</evidence>
<keyword evidence="1" id="KW-0732">Signal</keyword>
<dbReference type="RefSeq" id="WP_094546946.1">
    <property type="nucleotide sequence ID" value="NZ_MQWB01000001.1"/>
</dbReference>
<dbReference type="EMBL" id="MQWB01000001">
    <property type="protein sequence ID" value="OZC02560.1"/>
    <property type="molecule type" value="Genomic_DNA"/>
</dbReference>
<feature type="signal peptide" evidence="1">
    <location>
        <begin position="1"/>
        <end position="20"/>
    </location>
</feature>